<evidence type="ECO:0000313" key="2">
    <source>
        <dbReference type="Proteomes" id="UP000291151"/>
    </source>
</evidence>
<evidence type="ECO:0008006" key="3">
    <source>
        <dbReference type="Google" id="ProtNLM"/>
    </source>
</evidence>
<dbReference type="Proteomes" id="UP000291151">
    <property type="component" value="Chromosome"/>
</dbReference>
<dbReference type="EMBL" id="CP036528">
    <property type="protein sequence ID" value="QBK26715.1"/>
    <property type="molecule type" value="Genomic_DNA"/>
</dbReference>
<name>A0A4P6UVZ9_9BACL</name>
<proteinExistence type="predicted"/>
<sequence length="67" mass="7232">MRPIDIENPMVLGGVYPEDAVGPIGKCKTCDAPIYGGDGAATFDDELFCSPSCLWEYLMDDGSLEEI</sequence>
<organism evidence="1 2">
    <name type="scientific">Ureibacillus thermophilus</name>
    <dbReference type="NCBI Taxonomy" id="367743"/>
    <lineage>
        <taxon>Bacteria</taxon>
        <taxon>Bacillati</taxon>
        <taxon>Bacillota</taxon>
        <taxon>Bacilli</taxon>
        <taxon>Bacillales</taxon>
        <taxon>Caryophanaceae</taxon>
        <taxon>Ureibacillus</taxon>
    </lineage>
</organism>
<reference evidence="1 2" key="1">
    <citation type="submission" date="2019-02" db="EMBL/GenBank/DDBJ databases">
        <title>Ureibacillus thermophilus.</title>
        <authorList>
            <person name="Sunny J.S."/>
            <person name="Natarajan A."/>
            <person name="Saleena L.M."/>
        </authorList>
    </citation>
    <scope>NUCLEOTIDE SEQUENCE [LARGE SCALE GENOMIC DNA]</scope>
    <source>
        <strain evidence="1 2">LM102</strain>
    </source>
</reference>
<dbReference type="KEGG" id="uth:DKZ56_13175"/>
<keyword evidence="2" id="KW-1185">Reference proteome</keyword>
<dbReference type="RefSeq" id="WP_208650398.1">
    <property type="nucleotide sequence ID" value="NZ_CP036528.1"/>
</dbReference>
<protein>
    <recommendedName>
        <fullName evidence="3">TRASH domain-containing protein</fullName>
    </recommendedName>
</protein>
<dbReference type="AlphaFoldDB" id="A0A4P6UVZ9"/>
<evidence type="ECO:0000313" key="1">
    <source>
        <dbReference type="EMBL" id="QBK26715.1"/>
    </source>
</evidence>
<gene>
    <name evidence="1" type="ORF">DKZ56_13175</name>
</gene>
<accession>A0A4P6UVZ9</accession>